<evidence type="ECO:0000313" key="2">
    <source>
        <dbReference type="EMBL" id="TKR87361.1"/>
    </source>
</evidence>
<accession>A0A4U5NVW7</accession>
<sequence>MLPVSVACGTGFTSAVFDFCLFLRFSLQVSLSAVMLRPRVVRRAAAACGDGGGCGVRRENSWPPPPQPPPHVKTHTTAARSRTPQPHNSWPGTPTKTLPHAARRTTRGRSISEFRKMLMGERPTFTISNRFRRF</sequence>
<feature type="compositionally biased region" description="Pro residues" evidence="1">
    <location>
        <begin position="62"/>
        <end position="71"/>
    </location>
</feature>
<feature type="compositionally biased region" description="Polar residues" evidence="1">
    <location>
        <begin position="75"/>
        <end position="96"/>
    </location>
</feature>
<feature type="region of interest" description="Disordered" evidence="1">
    <location>
        <begin position="49"/>
        <end position="110"/>
    </location>
</feature>
<organism evidence="2 3">
    <name type="scientific">Steinernema carpocapsae</name>
    <name type="common">Entomopathogenic nematode</name>
    <dbReference type="NCBI Taxonomy" id="34508"/>
    <lineage>
        <taxon>Eukaryota</taxon>
        <taxon>Metazoa</taxon>
        <taxon>Ecdysozoa</taxon>
        <taxon>Nematoda</taxon>
        <taxon>Chromadorea</taxon>
        <taxon>Rhabditida</taxon>
        <taxon>Tylenchina</taxon>
        <taxon>Panagrolaimomorpha</taxon>
        <taxon>Strongyloidoidea</taxon>
        <taxon>Steinernematidae</taxon>
        <taxon>Steinernema</taxon>
    </lineage>
</organism>
<name>A0A4U5NVW7_STECR</name>
<reference evidence="2 3" key="1">
    <citation type="journal article" date="2015" name="Genome Biol.">
        <title>Comparative genomics of Steinernema reveals deeply conserved gene regulatory networks.</title>
        <authorList>
            <person name="Dillman A.R."/>
            <person name="Macchietto M."/>
            <person name="Porter C.F."/>
            <person name="Rogers A."/>
            <person name="Williams B."/>
            <person name="Antoshechkin I."/>
            <person name="Lee M.M."/>
            <person name="Goodwin Z."/>
            <person name="Lu X."/>
            <person name="Lewis E.E."/>
            <person name="Goodrich-Blair H."/>
            <person name="Stock S.P."/>
            <person name="Adams B.J."/>
            <person name="Sternberg P.W."/>
            <person name="Mortazavi A."/>
        </authorList>
    </citation>
    <scope>NUCLEOTIDE SEQUENCE [LARGE SCALE GENOMIC DNA]</scope>
    <source>
        <strain evidence="2 3">ALL</strain>
    </source>
</reference>
<comment type="caution">
    <text evidence="2">The sequence shown here is derived from an EMBL/GenBank/DDBJ whole genome shotgun (WGS) entry which is preliminary data.</text>
</comment>
<proteinExistence type="predicted"/>
<keyword evidence="3" id="KW-1185">Reference proteome</keyword>
<gene>
    <name evidence="2" type="ORF">L596_011768</name>
</gene>
<dbReference type="AlphaFoldDB" id="A0A4U5NVW7"/>
<evidence type="ECO:0000313" key="3">
    <source>
        <dbReference type="Proteomes" id="UP000298663"/>
    </source>
</evidence>
<dbReference type="EMBL" id="AZBU02000003">
    <property type="protein sequence ID" value="TKR87361.1"/>
    <property type="molecule type" value="Genomic_DNA"/>
</dbReference>
<reference evidence="2 3" key="2">
    <citation type="journal article" date="2019" name="G3 (Bethesda)">
        <title>Hybrid Assembly of the Genome of the Entomopathogenic Nematode Steinernema carpocapsae Identifies the X-Chromosome.</title>
        <authorList>
            <person name="Serra L."/>
            <person name="Macchietto M."/>
            <person name="Macias-Munoz A."/>
            <person name="McGill C.J."/>
            <person name="Rodriguez I.M."/>
            <person name="Rodriguez B."/>
            <person name="Murad R."/>
            <person name="Mortazavi A."/>
        </authorList>
    </citation>
    <scope>NUCLEOTIDE SEQUENCE [LARGE SCALE GENOMIC DNA]</scope>
    <source>
        <strain evidence="2 3">ALL</strain>
    </source>
</reference>
<evidence type="ECO:0000256" key="1">
    <source>
        <dbReference type="SAM" id="MobiDB-lite"/>
    </source>
</evidence>
<protein>
    <submittedName>
        <fullName evidence="2">Uncharacterized protein</fullName>
    </submittedName>
</protein>
<dbReference type="Proteomes" id="UP000298663">
    <property type="component" value="Unassembled WGS sequence"/>
</dbReference>